<evidence type="ECO:0000259" key="1">
    <source>
        <dbReference type="Pfam" id="PF10660"/>
    </source>
</evidence>
<dbReference type="Pfam" id="PF10660">
    <property type="entry name" value="MitoNEET_N"/>
    <property type="match status" value="1"/>
</dbReference>
<dbReference type="EMBL" id="CAJHUB010000653">
    <property type="protein sequence ID" value="CAD7669540.1"/>
    <property type="molecule type" value="Genomic_DNA"/>
</dbReference>
<dbReference type="Proteomes" id="UP000645828">
    <property type="component" value="Unassembled WGS sequence"/>
</dbReference>
<dbReference type="GO" id="GO:0051537">
    <property type="term" value="F:2 iron, 2 sulfur cluster binding"/>
    <property type="evidence" value="ECO:0007669"/>
    <property type="project" value="InterPro"/>
</dbReference>
<accession>A0A811XVP3</accession>
<proteinExistence type="predicted"/>
<protein>
    <submittedName>
        <fullName evidence="2">(raccoon dog) hypothetical protein</fullName>
    </submittedName>
</protein>
<comment type="caution">
    <text evidence="2">The sequence shown here is derived from an EMBL/GenBank/DDBJ whole genome shotgun (WGS) entry which is preliminary data.</text>
</comment>
<dbReference type="InterPro" id="IPR019610">
    <property type="entry name" value="FeS-contain_mitoNEET_N"/>
</dbReference>
<feature type="domain" description="Iron sulphur" evidence="1">
    <location>
        <begin position="4"/>
        <end position="38"/>
    </location>
</feature>
<keyword evidence="3" id="KW-1185">Reference proteome</keyword>
<gene>
    <name evidence="2" type="ORF">NYPRO_LOCUS2334</name>
</gene>
<reference evidence="2" key="1">
    <citation type="submission" date="2020-12" db="EMBL/GenBank/DDBJ databases">
        <authorList>
            <consortium name="Molecular Ecology Group"/>
        </authorList>
    </citation>
    <scope>NUCLEOTIDE SEQUENCE</scope>
    <source>
        <strain evidence="2">TBG_1078</strain>
    </source>
</reference>
<evidence type="ECO:0000313" key="3">
    <source>
        <dbReference type="Proteomes" id="UP000645828"/>
    </source>
</evidence>
<evidence type="ECO:0000313" key="2">
    <source>
        <dbReference type="EMBL" id="CAD7669540.1"/>
    </source>
</evidence>
<organism evidence="2 3">
    <name type="scientific">Nyctereutes procyonoides</name>
    <name type="common">Raccoon dog</name>
    <name type="synonym">Canis procyonoides</name>
    <dbReference type="NCBI Taxonomy" id="34880"/>
    <lineage>
        <taxon>Eukaryota</taxon>
        <taxon>Metazoa</taxon>
        <taxon>Chordata</taxon>
        <taxon>Craniata</taxon>
        <taxon>Vertebrata</taxon>
        <taxon>Euteleostomi</taxon>
        <taxon>Mammalia</taxon>
        <taxon>Eutheria</taxon>
        <taxon>Laurasiatheria</taxon>
        <taxon>Carnivora</taxon>
        <taxon>Caniformia</taxon>
        <taxon>Canidae</taxon>
        <taxon>Nyctereutes</taxon>
    </lineage>
</organism>
<name>A0A811XVP3_NYCPR</name>
<dbReference type="AlphaFoldDB" id="A0A811XVP3"/>
<sequence length="77" mass="8668">MSNFEFSNIEWITAVTIAAGTVATGYPAYKRFCVKDHCSKSIQKDSPKIIHDFDTEGLRDKAAGDNMRPLIMKKKET</sequence>